<name>A0ABX0VF69_9HYPH</name>
<dbReference type="Proteomes" id="UP000707352">
    <property type="component" value="Unassembled WGS sequence"/>
</dbReference>
<comment type="caution">
    <text evidence="3">The sequence shown here is derived from an EMBL/GenBank/DDBJ whole genome shotgun (WGS) entry which is preliminary data.</text>
</comment>
<sequence>MDAKADLPQAQAAASQRWDAIDIARGIAIGAMIVYHFSWDVSFLHLIETDIIQIPAWRWFARGIAGSFLFLAGVGLALAHAQGFRRQAFLRRLAKVSGAAILVTAVTYFAFPESYIFFGILHCIAVSSILALPFLRMPPALVAVAAVLCFAAPWFPTSPVLDQPWLDWLGLGASEPIANDYVPIFPWFGSVLMGIAVAKGVLPHKQTMALAQWRGTSPFWRLLIFAGRKSLPIYLLHQVVLLAALYGVLQLTGPNPMADARPFIEQCEASCAGQNGEPGQCRAVCACIVGGLRSNGLWQRVLANNLRPEDQAGMSGVVQQCARNPS</sequence>
<evidence type="ECO:0000313" key="3">
    <source>
        <dbReference type="EMBL" id="NIX77585.1"/>
    </source>
</evidence>
<dbReference type="InterPro" id="IPR012429">
    <property type="entry name" value="HGSNAT_cat"/>
</dbReference>
<feature type="transmembrane region" description="Helical" evidence="1">
    <location>
        <begin position="142"/>
        <end position="161"/>
    </location>
</feature>
<feature type="transmembrane region" description="Helical" evidence="1">
    <location>
        <begin position="231"/>
        <end position="249"/>
    </location>
</feature>
<keyword evidence="1" id="KW-0812">Transmembrane</keyword>
<feature type="domain" description="Heparan-alpha-glucosaminide N-acetyltransferase catalytic" evidence="2">
    <location>
        <begin position="17"/>
        <end position="239"/>
    </location>
</feature>
<reference evidence="3 4" key="1">
    <citation type="submission" date="2020-03" db="EMBL/GenBank/DDBJ databases">
        <title>The genome sequence of Microvirga sp. c23x22.</title>
        <authorList>
            <person name="Zhang X."/>
        </authorList>
    </citation>
    <scope>NUCLEOTIDE SEQUENCE [LARGE SCALE GENOMIC DNA]</scope>
    <source>
        <strain evidence="4">c23x22</strain>
    </source>
</reference>
<feature type="transmembrane region" description="Helical" evidence="1">
    <location>
        <begin position="181"/>
        <end position="202"/>
    </location>
</feature>
<feature type="transmembrane region" description="Helical" evidence="1">
    <location>
        <begin position="116"/>
        <end position="135"/>
    </location>
</feature>
<feature type="transmembrane region" description="Helical" evidence="1">
    <location>
        <begin position="93"/>
        <end position="110"/>
    </location>
</feature>
<proteinExistence type="predicted"/>
<evidence type="ECO:0000259" key="2">
    <source>
        <dbReference type="Pfam" id="PF07786"/>
    </source>
</evidence>
<feature type="transmembrane region" description="Helical" evidence="1">
    <location>
        <begin position="59"/>
        <end position="81"/>
    </location>
</feature>
<gene>
    <name evidence="3" type="ORF">HB375_13340</name>
</gene>
<organism evidence="3 4">
    <name type="scientific">Microvirga terricola</name>
    <dbReference type="NCBI Taxonomy" id="2719797"/>
    <lineage>
        <taxon>Bacteria</taxon>
        <taxon>Pseudomonadati</taxon>
        <taxon>Pseudomonadota</taxon>
        <taxon>Alphaproteobacteria</taxon>
        <taxon>Hyphomicrobiales</taxon>
        <taxon>Methylobacteriaceae</taxon>
        <taxon>Microvirga</taxon>
    </lineage>
</organism>
<dbReference type="RefSeq" id="WP_167673483.1">
    <property type="nucleotide sequence ID" value="NZ_JAATJS010000004.1"/>
</dbReference>
<keyword evidence="1" id="KW-1133">Transmembrane helix</keyword>
<evidence type="ECO:0000256" key="1">
    <source>
        <dbReference type="SAM" id="Phobius"/>
    </source>
</evidence>
<dbReference type="EMBL" id="JAATJS010000004">
    <property type="protein sequence ID" value="NIX77585.1"/>
    <property type="molecule type" value="Genomic_DNA"/>
</dbReference>
<keyword evidence="1" id="KW-0472">Membrane</keyword>
<keyword evidence="4" id="KW-1185">Reference proteome</keyword>
<protein>
    <submittedName>
        <fullName evidence="3">DUF1624 domain-containing protein</fullName>
    </submittedName>
</protein>
<dbReference type="Pfam" id="PF07786">
    <property type="entry name" value="HGSNAT_cat"/>
    <property type="match status" value="1"/>
</dbReference>
<accession>A0ABX0VF69</accession>
<feature type="transmembrane region" description="Helical" evidence="1">
    <location>
        <begin position="20"/>
        <end position="39"/>
    </location>
</feature>
<evidence type="ECO:0000313" key="4">
    <source>
        <dbReference type="Proteomes" id="UP000707352"/>
    </source>
</evidence>